<sequence length="158" mass="16815">MRWIRRATRPRWSDRFGRGGPAGGSSVRVISLRIRAALSAVALALLTATPARATPFPDSHLTLRVIAAETGEPIGAAELLCHPADGSHPQARAACDALDLAGGNFDQLKARTGVLCNDLYAPVAATADGSWAGMAVHWRQTFANSCGLHTRTDPVFRF</sequence>
<reference evidence="10 11" key="1">
    <citation type="submission" date="2019-06" db="EMBL/GenBank/DDBJ databases">
        <title>Description of Kitasatospora acidophila sp. nov. isolated from pine grove soil, and reclassification of Streptomyces novaecaesareae to Kitasatospora novaeceasareae comb. nov.</title>
        <authorList>
            <person name="Kim M.J."/>
        </authorList>
    </citation>
    <scope>NUCLEOTIDE SEQUENCE [LARGE SCALE GENOMIC DNA]</scope>
    <source>
        <strain evidence="10 11">MMS16-CNU292</strain>
    </source>
</reference>
<accession>A0A540WBV2</accession>
<dbReference type="PRINTS" id="PR00294">
    <property type="entry name" value="SSBTLNINHBTR"/>
</dbReference>
<keyword evidence="6 8" id="KW-0722">Serine protease inhibitor</keyword>
<dbReference type="OrthoDB" id="4567948at2"/>
<evidence type="ECO:0000256" key="2">
    <source>
        <dbReference type="ARBA" id="ARBA00010472"/>
    </source>
</evidence>
<keyword evidence="5 8" id="KW-0646">Protease inhibitor</keyword>
<dbReference type="Proteomes" id="UP000319103">
    <property type="component" value="Unassembled WGS sequence"/>
</dbReference>
<comment type="similarity">
    <text evidence="2 8">Belongs to the protease inhibitor I16 (SSI) family.</text>
</comment>
<evidence type="ECO:0000313" key="10">
    <source>
        <dbReference type="EMBL" id="TQF06520.1"/>
    </source>
</evidence>
<name>A0A540WBV2_9ACTN</name>
<dbReference type="Pfam" id="PF00720">
    <property type="entry name" value="SSI"/>
    <property type="match status" value="1"/>
</dbReference>
<dbReference type="AlphaFoldDB" id="A0A540WBV2"/>
<comment type="subcellular location">
    <subcellularLocation>
        <location evidence="1">Secreted</location>
    </subcellularLocation>
</comment>
<dbReference type="EMBL" id="VIGB01000003">
    <property type="protein sequence ID" value="TQF06520.1"/>
    <property type="molecule type" value="Genomic_DNA"/>
</dbReference>
<evidence type="ECO:0000256" key="4">
    <source>
        <dbReference type="ARBA" id="ARBA00022525"/>
    </source>
</evidence>
<dbReference type="GO" id="GO:0005576">
    <property type="term" value="C:extracellular region"/>
    <property type="evidence" value="ECO:0007669"/>
    <property type="project" value="UniProtKB-SubCell"/>
</dbReference>
<keyword evidence="7" id="KW-1015">Disulfide bond</keyword>
<proteinExistence type="inferred from homology"/>
<evidence type="ECO:0000256" key="5">
    <source>
        <dbReference type="ARBA" id="ARBA00022690"/>
    </source>
</evidence>
<evidence type="ECO:0000313" key="11">
    <source>
        <dbReference type="Proteomes" id="UP000319103"/>
    </source>
</evidence>
<evidence type="ECO:0000256" key="1">
    <source>
        <dbReference type="ARBA" id="ARBA00004613"/>
    </source>
</evidence>
<gene>
    <name evidence="10" type="ORF">E6W39_35410</name>
</gene>
<keyword evidence="4" id="KW-0964">Secreted</keyword>
<comment type="caution">
    <text evidence="10">The sequence shown here is derived from an EMBL/GenBank/DDBJ whole genome shotgun (WGS) entry which is preliminary data.</text>
</comment>
<organism evidence="10 11">
    <name type="scientific">Kitasatospora acidiphila</name>
    <dbReference type="NCBI Taxonomy" id="2567942"/>
    <lineage>
        <taxon>Bacteria</taxon>
        <taxon>Bacillati</taxon>
        <taxon>Actinomycetota</taxon>
        <taxon>Actinomycetes</taxon>
        <taxon>Kitasatosporales</taxon>
        <taxon>Streptomycetaceae</taxon>
        <taxon>Kitasatospora</taxon>
    </lineage>
</organism>
<protein>
    <recommendedName>
        <fullName evidence="9">Subtilisin inhibitor domain-containing protein</fullName>
    </recommendedName>
</protein>
<dbReference type="PROSITE" id="PS00999">
    <property type="entry name" value="SSI"/>
    <property type="match status" value="1"/>
</dbReference>
<dbReference type="InterPro" id="IPR036819">
    <property type="entry name" value="Subtilisin_inhibitor-like_sf"/>
</dbReference>
<evidence type="ECO:0000256" key="7">
    <source>
        <dbReference type="ARBA" id="ARBA00023157"/>
    </source>
</evidence>
<evidence type="ECO:0000259" key="9">
    <source>
        <dbReference type="Pfam" id="PF00720"/>
    </source>
</evidence>
<dbReference type="InterPro" id="IPR023549">
    <property type="entry name" value="Subtilisin_inhibitor"/>
</dbReference>
<keyword evidence="11" id="KW-1185">Reference proteome</keyword>
<feature type="domain" description="Subtilisin inhibitor" evidence="9">
    <location>
        <begin position="61"/>
        <end position="144"/>
    </location>
</feature>
<dbReference type="GO" id="GO:0004867">
    <property type="term" value="F:serine-type endopeptidase inhibitor activity"/>
    <property type="evidence" value="ECO:0007669"/>
    <property type="project" value="UniProtKB-KW"/>
</dbReference>
<dbReference type="InterPro" id="IPR000691">
    <property type="entry name" value="Prot_inh_I16_SSI"/>
</dbReference>
<dbReference type="SUPFAM" id="SSF55399">
    <property type="entry name" value="Subtilisin inhibitor"/>
    <property type="match status" value="1"/>
</dbReference>
<dbReference type="Gene3D" id="3.30.350.10">
    <property type="entry name" value="Subtilisin inhibitor-like"/>
    <property type="match status" value="1"/>
</dbReference>
<dbReference type="InterPro" id="IPR020054">
    <property type="entry name" value="Prot_inh_SSI_I16_CS"/>
</dbReference>
<evidence type="ECO:0000256" key="3">
    <source>
        <dbReference type="ARBA" id="ARBA00011738"/>
    </source>
</evidence>
<evidence type="ECO:0000256" key="6">
    <source>
        <dbReference type="ARBA" id="ARBA00022900"/>
    </source>
</evidence>
<comment type="subunit">
    <text evidence="3">Homodimer.</text>
</comment>
<evidence type="ECO:0000256" key="8">
    <source>
        <dbReference type="RuleBase" id="RU003471"/>
    </source>
</evidence>